<dbReference type="SUPFAM" id="SSF50022">
    <property type="entry name" value="ISP domain"/>
    <property type="match status" value="1"/>
</dbReference>
<accession>A0A2P6C6L5</accession>
<keyword evidence="2" id="KW-1185">Reference proteome</keyword>
<dbReference type="EMBL" id="MSCK01000002">
    <property type="protein sequence ID" value="PQJ68571.1"/>
    <property type="molecule type" value="Genomic_DNA"/>
</dbReference>
<proteinExistence type="predicted"/>
<comment type="caution">
    <text evidence="1">The sequence shown here is derived from an EMBL/GenBank/DDBJ whole genome shotgun (WGS) entry which is preliminary data.</text>
</comment>
<gene>
    <name evidence="1" type="ORF">BTO14_10910</name>
</gene>
<evidence type="ECO:0000313" key="1">
    <source>
        <dbReference type="EMBL" id="PQJ68571.1"/>
    </source>
</evidence>
<dbReference type="Proteomes" id="UP000247345">
    <property type="component" value="Unassembled WGS sequence"/>
</dbReference>
<evidence type="ECO:0000313" key="2">
    <source>
        <dbReference type="Proteomes" id="UP000247345"/>
    </source>
</evidence>
<dbReference type="AlphaFoldDB" id="A0A2P6C6L5"/>
<reference evidence="1 2" key="1">
    <citation type="submission" date="2016-12" db="EMBL/GenBank/DDBJ databases">
        <title>Trade-off between light-utilization and light-protection in marine flavobacteria.</title>
        <authorList>
            <person name="Kumagai Y."/>
            <person name="Yoshizawa S."/>
            <person name="Kogure K."/>
            <person name="Iwasaki W."/>
        </authorList>
    </citation>
    <scope>NUCLEOTIDE SEQUENCE [LARGE SCALE GENOMIC DNA]</scope>
    <source>
        <strain evidence="1 2">KCTC 12100</strain>
    </source>
</reference>
<dbReference type="GO" id="GO:0051537">
    <property type="term" value="F:2 iron, 2 sulfur cluster binding"/>
    <property type="evidence" value="ECO:0007669"/>
    <property type="project" value="InterPro"/>
</dbReference>
<dbReference type="InterPro" id="IPR036922">
    <property type="entry name" value="Rieske_2Fe-2S_sf"/>
</dbReference>
<dbReference type="PROSITE" id="PS51257">
    <property type="entry name" value="PROKAR_LIPOPROTEIN"/>
    <property type="match status" value="1"/>
</dbReference>
<name>A0A2P6C6L5_9FLAO</name>
<dbReference type="RefSeq" id="WP_105049509.1">
    <property type="nucleotide sequence ID" value="NZ_CP150661.1"/>
</dbReference>
<dbReference type="Gene3D" id="2.102.10.10">
    <property type="entry name" value="Rieske [2Fe-2S] iron-sulphur domain"/>
    <property type="match status" value="1"/>
</dbReference>
<evidence type="ECO:0008006" key="3">
    <source>
        <dbReference type="Google" id="ProtNLM"/>
    </source>
</evidence>
<protein>
    <recommendedName>
        <fullName evidence="3">Rieske domain-containing protein</fullName>
    </recommendedName>
</protein>
<organism evidence="1 2">
    <name type="scientific">Polaribacter butkevichii</name>
    <dbReference type="NCBI Taxonomy" id="218490"/>
    <lineage>
        <taxon>Bacteria</taxon>
        <taxon>Pseudomonadati</taxon>
        <taxon>Bacteroidota</taxon>
        <taxon>Flavobacteriia</taxon>
        <taxon>Flavobacteriales</taxon>
        <taxon>Flavobacteriaceae</taxon>
    </lineage>
</organism>
<dbReference type="OrthoDB" id="1201186at2"/>
<sequence length="140" mass="15374">MLKKSLFFVSLFAFFSCGEDNLPDNCLRPASFSRVISSNNPDFNKALTPNGFAIFPGGIKGILLFNTGKSKNTYVAFDLICPTNDCNNQMVFENRLLKCTCDGSTYSVDIGGIPQTPGFICPALEYKVTEIGNSIRISNY</sequence>